<gene>
    <name evidence="8" type="ORF">BCT50_08390</name>
    <name evidence="7" type="ORF">BCT99_00825</name>
    <name evidence="6" type="ORF">BCV38_06940</name>
</gene>
<dbReference type="InterPro" id="IPR036388">
    <property type="entry name" value="WH-like_DNA-bd_sf"/>
</dbReference>
<dbReference type="SUPFAM" id="SSF53850">
    <property type="entry name" value="Periplasmic binding protein-like II"/>
    <property type="match status" value="1"/>
</dbReference>
<evidence type="ECO:0000313" key="8">
    <source>
        <dbReference type="EMBL" id="PMM59438.1"/>
    </source>
</evidence>
<dbReference type="AlphaFoldDB" id="A0A2J6VXY6"/>
<dbReference type="GO" id="GO:0003700">
    <property type="term" value="F:DNA-binding transcription factor activity"/>
    <property type="evidence" value="ECO:0007669"/>
    <property type="project" value="InterPro"/>
</dbReference>
<keyword evidence="11" id="KW-1185">Reference proteome</keyword>
<keyword evidence="4" id="KW-0804">Transcription</keyword>
<dbReference type="Proteomes" id="UP000239763">
    <property type="component" value="Unassembled WGS sequence"/>
</dbReference>
<dbReference type="Gene3D" id="1.10.10.10">
    <property type="entry name" value="Winged helix-like DNA-binding domain superfamily/Winged helix DNA-binding domain"/>
    <property type="match status" value="1"/>
</dbReference>
<comment type="caution">
    <text evidence="6">The sequence shown here is derived from an EMBL/GenBank/DDBJ whole genome shotgun (WGS) entry which is preliminary data.</text>
</comment>
<evidence type="ECO:0000313" key="11">
    <source>
        <dbReference type="Proteomes" id="UP000239763"/>
    </source>
</evidence>
<reference evidence="6 11" key="3">
    <citation type="journal article" date="2018" name="Nature">
        <title>A major lineage of non-tailed dsDNA viruses as unrecognized killers of marine bacteria.</title>
        <authorList>
            <person name="Kauffman K.M."/>
            <person name="Hussain F.A."/>
            <person name="Yang J."/>
            <person name="Arevalo P."/>
            <person name="Brown J.M."/>
            <person name="Chang W.K."/>
            <person name="VanInsberghe D."/>
            <person name="Elsherbini J."/>
            <person name="Sharma R.S."/>
            <person name="Cutler M.B."/>
            <person name="Kelly L."/>
            <person name="Polz M.F."/>
        </authorList>
    </citation>
    <scope>NUCLEOTIDE SEQUENCE [LARGE SCALE GENOMIC DNA]</scope>
    <source>
        <strain evidence="8">10N.261.48.A1</strain>
        <strain evidence="7">10N.261.52.F7</strain>
        <strain evidence="6 11">10N.286.55.E1</strain>
    </source>
</reference>
<evidence type="ECO:0000313" key="6">
    <source>
        <dbReference type="EMBL" id="PME29814.1"/>
    </source>
</evidence>
<organism evidence="6 11">
    <name type="scientific">Vibrio lentus</name>
    <dbReference type="NCBI Taxonomy" id="136468"/>
    <lineage>
        <taxon>Bacteria</taxon>
        <taxon>Pseudomonadati</taxon>
        <taxon>Pseudomonadota</taxon>
        <taxon>Gammaproteobacteria</taxon>
        <taxon>Vibrionales</taxon>
        <taxon>Vibrionaceae</taxon>
        <taxon>Vibrio</taxon>
    </lineage>
</organism>
<dbReference type="EMBL" id="MCXM01000001">
    <property type="protein sequence ID" value="PMK49984.1"/>
    <property type="molecule type" value="Genomic_DNA"/>
</dbReference>
<dbReference type="CDD" id="cd05466">
    <property type="entry name" value="PBP2_LTTR_substrate"/>
    <property type="match status" value="1"/>
</dbReference>
<keyword evidence="3" id="KW-0238">DNA-binding</keyword>
<dbReference type="InterPro" id="IPR000847">
    <property type="entry name" value="LysR_HTH_N"/>
</dbReference>
<dbReference type="Gene3D" id="3.40.190.290">
    <property type="match status" value="1"/>
</dbReference>
<evidence type="ECO:0000256" key="3">
    <source>
        <dbReference type="ARBA" id="ARBA00023125"/>
    </source>
</evidence>
<dbReference type="RefSeq" id="WP_065112090.1">
    <property type="nucleotide sequence ID" value="NZ_AP025499.1"/>
</dbReference>
<evidence type="ECO:0000259" key="5">
    <source>
        <dbReference type="PROSITE" id="PS50931"/>
    </source>
</evidence>
<reference evidence="6" key="2">
    <citation type="submission" date="2016-07" db="EMBL/GenBank/DDBJ databases">
        <authorList>
            <person name="Kauffman K."/>
            <person name="Arevalo P."/>
            <person name="Polz M.F."/>
        </authorList>
    </citation>
    <scope>NUCLEOTIDE SEQUENCE</scope>
    <source>
        <strain evidence="8">10N.261.48.A1</strain>
        <strain evidence="7">10N.261.52.F7</strain>
        <strain evidence="6">10N.286.55.E1</strain>
    </source>
</reference>
<reference evidence="9 10" key="1">
    <citation type="submission" date="2016-07" db="EMBL/GenBank/DDBJ databases">
        <title>Nontailed viruses are major unrecognized killers of bacteria in the ocean.</title>
        <authorList>
            <person name="Kauffman K."/>
            <person name="Hussain F."/>
            <person name="Yang J."/>
            <person name="Arevalo P."/>
            <person name="Brown J."/>
            <person name="Cutler M."/>
            <person name="Kelly L."/>
            <person name="Polz M.F."/>
        </authorList>
    </citation>
    <scope>NUCLEOTIDE SEQUENCE [LARGE SCALE GENOMIC DNA]</scope>
    <source>
        <strain evidence="10">10N.261.48.A1</strain>
        <strain evidence="9">10N.261.52.F7</strain>
    </source>
</reference>
<dbReference type="SUPFAM" id="SSF46785">
    <property type="entry name" value="Winged helix' DNA-binding domain"/>
    <property type="match status" value="1"/>
</dbReference>
<dbReference type="EMBL" id="MCZJ01000013">
    <property type="protein sequence ID" value="PMM59438.1"/>
    <property type="molecule type" value="Genomic_DNA"/>
</dbReference>
<evidence type="ECO:0000313" key="9">
    <source>
        <dbReference type="Proteomes" id="UP000235385"/>
    </source>
</evidence>
<dbReference type="GeneID" id="69649608"/>
<accession>A0A2J6VXY6</accession>
<dbReference type="Proteomes" id="UP000235554">
    <property type="component" value="Unassembled WGS sequence"/>
</dbReference>
<proteinExistence type="inferred from homology"/>
<evidence type="ECO:0000256" key="2">
    <source>
        <dbReference type="ARBA" id="ARBA00023015"/>
    </source>
</evidence>
<comment type="similarity">
    <text evidence="1">Belongs to the LysR transcriptional regulatory family.</text>
</comment>
<evidence type="ECO:0000313" key="10">
    <source>
        <dbReference type="Proteomes" id="UP000235554"/>
    </source>
</evidence>
<feature type="domain" description="HTH lysR-type" evidence="5">
    <location>
        <begin position="1"/>
        <end position="60"/>
    </location>
</feature>
<keyword evidence="2" id="KW-0805">Transcription regulation</keyword>
<dbReference type="PANTHER" id="PTHR30126:SF40">
    <property type="entry name" value="HTH-TYPE TRANSCRIPTIONAL REGULATOR GLTR"/>
    <property type="match status" value="1"/>
</dbReference>
<dbReference type="GO" id="GO:0000976">
    <property type="term" value="F:transcription cis-regulatory region binding"/>
    <property type="evidence" value="ECO:0007669"/>
    <property type="project" value="TreeGrafter"/>
</dbReference>
<evidence type="ECO:0000256" key="1">
    <source>
        <dbReference type="ARBA" id="ARBA00009437"/>
    </source>
</evidence>
<dbReference type="FunFam" id="1.10.10.10:FF:000001">
    <property type="entry name" value="LysR family transcriptional regulator"/>
    <property type="match status" value="1"/>
</dbReference>
<dbReference type="InterPro" id="IPR036390">
    <property type="entry name" value="WH_DNA-bd_sf"/>
</dbReference>
<dbReference type="Pfam" id="PF03466">
    <property type="entry name" value="LysR_substrate"/>
    <property type="match status" value="1"/>
</dbReference>
<evidence type="ECO:0000313" key="7">
    <source>
        <dbReference type="EMBL" id="PMK49984.1"/>
    </source>
</evidence>
<name>A0A2J6VXY6_9VIBR</name>
<evidence type="ECO:0000256" key="4">
    <source>
        <dbReference type="ARBA" id="ARBA00023163"/>
    </source>
</evidence>
<sequence length="302" mass="34294">MNFSLEQLSTFVTVYEQKSFSKAAAKLDKHRSTVGQVVVNLEDILDVALFERKGRSVEATQEGKLLYRYAKQAVEQLKAFDKIALNISRGEPETINIGYLSFMPQLILVDIRMQLQKDFPGCRVNMLVMNKKEIKQGIEDGTLHFGFVNTHESRAMNSFHAVYLETLTLIPFASKGSELSKTPPNELFSKLKISKQLILKSLIDEGMADKVTLSANYELVDQLALVIQLVQLDLGWALLPRSVIYSEFVQQNLIELKPTEIKKGLEIPISLWSPHSLHIEGIRESIVTAANEYIQHVYDEYF</sequence>
<dbReference type="Pfam" id="PF00126">
    <property type="entry name" value="HTH_1"/>
    <property type="match status" value="1"/>
</dbReference>
<dbReference type="InterPro" id="IPR005119">
    <property type="entry name" value="LysR_subst-bd"/>
</dbReference>
<dbReference type="EMBL" id="MCSB01000013">
    <property type="protein sequence ID" value="PME29814.1"/>
    <property type="molecule type" value="Genomic_DNA"/>
</dbReference>
<dbReference type="PANTHER" id="PTHR30126">
    <property type="entry name" value="HTH-TYPE TRANSCRIPTIONAL REGULATOR"/>
    <property type="match status" value="1"/>
</dbReference>
<dbReference type="PROSITE" id="PS50931">
    <property type="entry name" value="HTH_LYSR"/>
    <property type="match status" value="1"/>
</dbReference>
<protein>
    <submittedName>
        <fullName evidence="6">LysR family transcriptional regulator</fullName>
    </submittedName>
</protein>